<gene>
    <name evidence="7" type="ORF">EmuJ_000164800</name>
</gene>
<evidence type="ECO:0000256" key="3">
    <source>
        <dbReference type="ARBA" id="ARBA00022737"/>
    </source>
</evidence>
<reference evidence="7" key="2">
    <citation type="submission" date="2015-11" db="EMBL/GenBank/DDBJ databases">
        <authorList>
            <person name="Zhang Y."/>
            <person name="Guo Z."/>
        </authorList>
    </citation>
    <scope>NUCLEOTIDE SEQUENCE</scope>
</reference>
<dbReference type="OMA" id="AINMMSE"/>
<evidence type="ECO:0000256" key="4">
    <source>
        <dbReference type="ARBA" id="ARBA00023242"/>
    </source>
</evidence>
<dbReference type="InterPro" id="IPR044640">
    <property type="entry name" value="RU2A"/>
</dbReference>
<feature type="region of interest" description="Disordered" evidence="6">
    <location>
        <begin position="368"/>
        <end position="390"/>
    </location>
</feature>
<evidence type="ECO:0000256" key="2">
    <source>
        <dbReference type="ARBA" id="ARBA00022614"/>
    </source>
</evidence>
<proteinExistence type="inferred from homology"/>
<keyword evidence="8" id="KW-1185">Reference proteome</keyword>
<feature type="compositionally biased region" description="Acidic residues" evidence="6">
    <location>
        <begin position="587"/>
        <end position="615"/>
    </location>
</feature>
<keyword evidence="3" id="KW-0677">Repeat</keyword>
<sequence>MCSTIINLSERGLETLDYSYETATAIILDKNDIRDINTISFMTNVQQTLLLHCNRIASLKRAEEFLPHSLCILSLAENDIPTLTESLVHCGSLLQLSIRGNLCAFNQIPHSRSYILALLPTLNFIDGNQPLQDERLLGEWIAKSGAVQRYNAEDEFTLIDFLRGLKLELPHQADPRFCRQSDATRRVGCSRGAVFKRSFTATNGTTLPTPRSSTPPRWLQRARSAQNITLTAAVAASTCMADSIHSSRNPKPSLQCQPQLSAASCNAIPTLTNPCAPHILHSDSIFVPIDSAVGLGEAEAEVTVQSPKNVSQTVSVDLPADSRLHSEFGPTRCENMPVLTDTQGTHYSPQFLRSLTALSQKLESASSFNEETEGVAPKVRKPSPVSDVQMKGGSSMLLNHRLLFSRGALASLLHHRPCITEGPAINMMSEKADHRSNGGASETCSPLSEHTFVVDPPFESARSPEGLEARILALRRQLEELRVLSANQERERLRQAGAIRRLAEEVRSLKAWKASVLQRQDAHHPAAGDSIHHKFQSVADPDSAPQRVWSVHTSSVSPSLSTLVAINTSSTTNATANVGASTVCDVEGQESEEDEGEEESPTDDSDDVGDEVEDFPEPRASSLDMNGTLLTANISTDSLDTHRSRTSTPMGFGTSSTYLGNNCQLASESILLPTDANSST</sequence>
<reference evidence="7" key="1">
    <citation type="journal article" date="2013" name="Nature">
        <title>The genomes of four tapeworm species reveal adaptations to parasitism.</title>
        <authorList>
            <person name="Tsai I.J."/>
            <person name="Zarowiecki M."/>
            <person name="Holroyd N."/>
            <person name="Garciarrubio A."/>
            <person name="Sanchez-Flores A."/>
            <person name="Brooks K.L."/>
            <person name="Tracey A."/>
            <person name="Bobes R.J."/>
            <person name="Fragoso G."/>
            <person name="Sciutto E."/>
            <person name="Aslett M."/>
            <person name="Beasley H."/>
            <person name="Bennett H.M."/>
            <person name="Cai J."/>
            <person name="Camicia F."/>
            <person name="Clark R."/>
            <person name="Cucher M."/>
            <person name="De Silva N."/>
            <person name="Day T.A."/>
            <person name="Deplazes P."/>
            <person name="Estrada K."/>
            <person name="Fernandez C."/>
            <person name="Holland P.W."/>
            <person name="Hou J."/>
            <person name="Hu S."/>
            <person name="Huckvale T."/>
            <person name="Hung S.S."/>
            <person name="Kamenetzky L."/>
            <person name="Keane J.A."/>
            <person name="Kiss F."/>
            <person name="Koziol U."/>
            <person name="Lambert O."/>
            <person name="Liu K."/>
            <person name="Luo X."/>
            <person name="Luo Y."/>
            <person name="Macchiaroli N."/>
            <person name="Nichol S."/>
            <person name="Paps J."/>
            <person name="Parkinson J."/>
            <person name="Pouchkina-Stantcheva N."/>
            <person name="Riddiford N."/>
            <person name="Rosenzvit M."/>
            <person name="Salinas G."/>
            <person name="Wasmuth J.D."/>
            <person name="Zamanian M."/>
            <person name="Zheng Y."/>
            <person name="Cai X."/>
            <person name="Soberon X."/>
            <person name="Olson P.D."/>
            <person name="Laclette J.P."/>
            <person name="Brehm K."/>
            <person name="Berriman M."/>
            <person name="Garciarrubio A."/>
            <person name="Bobes R.J."/>
            <person name="Fragoso G."/>
            <person name="Sanchez-Flores A."/>
            <person name="Estrada K."/>
            <person name="Cevallos M.A."/>
            <person name="Morett E."/>
            <person name="Gonzalez V."/>
            <person name="Portillo T."/>
            <person name="Ochoa-Leyva A."/>
            <person name="Jose M.V."/>
            <person name="Sciutto E."/>
            <person name="Landa A."/>
            <person name="Jimenez L."/>
            <person name="Valdes V."/>
            <person name="Carrero J.C."/>
            <person name="Larralde C."/>
            <person name="Morales-Montor J."/>
            <person name="Limon-Lason J."/>
            <person name="Soberon X."/>
            <person name="Laclette J.P."/>
        </authorList>
    </citation>
    <scope>NUCLEOTIDE SEQUENCE [LARGE SCALE GENOMIC DNA]</scope>
</reference>
<name>A0A087VZJ9_ECHMU</name>
<dbReference type="Gene3D" id="3.80.10.10">
    <property type="entry name" value="Ribonuclease Inhibitor"/>
    <property type="match status" value="1"/>
</dbReference>
<comment type="similarity">
    <text evidence="5">Belongs to the U2 small nuclear ribonucleoprotein A family.</text>
</comment>
<keyword evidence="4" id="KW-0539">Nucleus</keyword>
<protein>
    <submittedName>
        <fullName evidence="7">Centrosomal protein of 97 kDa</fullName>
    </submittedName>
</protein>
<evidence type="ECO:0000313" key="7">
    <source>
        <dbReference type="EMBL" id="CDI97843.1"/>
    </source>
</evidence>
<dbReference type="GO" id="GO:0000398">
    <property type="term" value="P:mRNA splicing, via spliceosome"/>
    <property type="evidence" value="ECO:0007669"/>
    <property type="project" value="InterPro"/>
</dbReference>
<accession>A0A087VZJ9</accession>
<evidence type="ECO:0000313" key="8">
    <source>
        <dbReference type="Proteomes" id="UP000017246"/>
    </source>
</evidence>
<dbReference type="EMBL" id="LN902846">
    <property type="protein sequence ID" value="CDI97843.1"/>
    <property type="molecule type" value="Genomic_DNA"/>
</dbReference>
<evidence type="ECO:0000256" key="1">
    <source>
        <dbReference type="ARBA" id="ARBA00004123"/>
    </source>
</evidence>
<comment type="subcellular location">
    <subcellularLocation>
        <location evidence="1">Nucleus</location>
    </subcellularLocation>
</comment>
<feature type="compositionally biased region" description="Polar residues" evidence="6">
    <location>
        <begin position="623"/>
        <end position="638"/>
    </location>
</feature>
<dbReference type="STRING" id="6211.A0A087VZJ9"/>
<evidence type="ECO:0000256" key="5">
    <source>
        <dbReference type="ARBA" id="ARBA00024196"/>
    </source>
</evidence>
<dbReference type="Proteomes" id="UP000017246">
    <property type="component" value="Unassembled WGS sequence"/>
</dbReference>
<dbReference type="PANTHER" id="PTHR10552">
    <property type="entry name" value="U2 SMALL NUCLEAR RIBONUCLEOPROTEIN A"/>
    <property type="match status" value="1"/>
</dbReference>
<dbReference type="eggNOG" id="KOG0531">
    <property type="taxonomic scope" value="Eukaryota"/>
</dbReference>
<organism evidence="7 8">
    <name type="scientific">Echinococcus multilocularis</name>
    <name type="common">Fox tapeworm</name>
    <dbReference type="NCBI Taxonomy" id="6211"/>
    <lineage>
        <taxon>Eukaryota</taxon>
        <taxon>Metazoa</taxon>
        <taxon>Spiralia</taxon>
        <taxon>Lophotrochozoa</taxon>
        <taxon>Platyhelminthes</taxon>
        <taxon>Cestoda</taxon>
        <taxon>Eucestoda</taxon>
        <taxon>Cyclophyllidea</taxon>
        <taxon>Taeniidae</taxon>
        <taxon>Echinococcus</taxon>
    </lineage>
</organism>
<dbReference type="SUPFAM" id="SSF52058">
    <property type="entry name" value="L domain-like"/>
    <property type="match status" value="1"/>
</dbReference>
<dbReference type="GO" id="GO:0030620">
    <property type="term" value="F:U2 snRNA binding"/>
    <property type="evidence" value="ECO:0007669"/>
    <property type="project" value="InterPro"/>
</dbReference>
<dbReference type="GO" id="GO:0005686">
    <property type="term" value="C:U2 snRNP"/>
    <property type="evidence" value="ECO:0007669"/>
    <property type="project" value="TreeGrafter"/>
</dbReference>
<dbReference type="OrthoDB" id="6275978at2759"/>
<keyword evidence="2" id="KW-0433">Leucine-rich repeat</keyword>
<dbReference type="AlphaFoldDB" id="A0A087VZJ9"/>
<dbReference type="PANTHER" id="PTHR10552:SF6">
    <property type="entry name" value="U2 SMALL NUCLEAR RIBONUCLEOPROTEIN A"/>
    <property type="match status" value="1"/>
</dbReference>
<dbReference type="InterPro" id="IPR032675">
    <property type="entry name" value="LRR_dom_sf"/>
</dbReference>
<evidence type="ECO:0000256" key="6">
    <source>
        <dbReference type="SAM" id="MobiDB-lite"/>
    </source>
</evidence>
<feature type="region of interest" description="Disordered" evidence="6">
    <location>
        <begin position="586"/>
        <end position="654"/>
    </location>
</feature>